<organism evidence="10 11">
    <name type="scientific">Coniella lustricola</name>
    <dbReference type="NCBI Taxonomy" id="2025994"/>
    <lineage>
        <taxon>Eukaryota</taxon>
        <taxon>Fungi</taxon>
        <taxon>Dikarya</taxon>
        <taxon>Ascomycota</taxon>
        <taxon>Pezizomycotina</taxon>
        <taxon>Sordariomycetes</taxon>
        <taxon>Sordariomycetidae</taxon>
        <taxon>Diaporthales</taxon>
        <taxon>Schizoparmaceae</taxon>
        <taxon>Coniella</taxon>
    </lineage>
</organism>
<keyword evidence="6" id="KW-0833">Ubl conjugation pathway</keyword>
<dbReference type="GO" id="GO:0097039">
    <property type="term" value="P:protein linear polyubiquitination"/>
    <property type="evidence" value="ECO:0007669"/>
    <property type="project" value="TreeGrafter"/>
</dbReference>
<dbReference type="PANTHER" id="PTHR22770:SF13">
    <property type="entry name" value="RING-TYPE DOMAIN-CONTAINING PROTEIN"/>
    <property type="match status" value="1"/>
</dbReference>
<dbReference type="GO" id="GO:0008270">
    <property type="term" value="F:zinc ion binding"/>
    <property type="evidence" value="ECO:0007669"/>
    <property type="project" value="UniProtKB-KW"/>
</dbReference>
<evidence type="ECO:0000256" key="5">
    <source>
        <dbReference type="ARBA" id="ARBA00022771"/>
    </source>
</evidence>
<feature type="region of interest" description="Disordered" evidence="8">
    <location>
        <begin position="159"/>
        <end position="220"/>
    </location>
</feature>
<dbReference type="InterPro" id="IPR002867">
    <property type="entry name" value="IBR_dom"/>
</dbReference>
<keyword evidence="5" id="KW-0863">Zinc-finger</keyword>
<protein>
    <recommendedName>
        <fullName evidence="9">RING-type domain-containing protein</fullName>
    </recommendedName>
</protein>
<dbReference type="PANTHER" id="PTHR22770">
    <property type="entry name" value="UBIQUITIN CONJUGATING ENZYME 7 INTERACTING PROTEIN-RELATED"/>
    <property type="match status" value="1"/>
</dbReference>
<sequence>MASNDGRKLLVFGLSFAQHDSRKMQQVLRHYGRLPDNPGSRAVLFLELNKIGRELVADEASRPEAALVTNWMKDGGDFPLGQGPVNITTTATARWESLEAAGVGVGSHSTEEEANEKYHHERYGRGRTLDDPVDAAESNNNVEAADQGQATNEDRYVDGDAAHDDTQHEDHRSQANSEEWDDDSDTRGWTHNAWGPRSAATFRGRGHTLNDAPEQVDEEDTYVHAPPENSLMNDINAFGELEDAEMRFRYGQGRTINDLEPQESNSQDVTSHDAGVIPADVLGAARLSRPSGLAGSSNNHIGTASDTSHDHSKEADTEEEEIECPICACLLPPSDFPRRETITESCTHPDKACLACLRGSIAVVIERGALHLLACPICPAKLSPRDMKAFLASDAIDNENDEDAMAAQRLYKRYLFLKTESEIPGHWISCMSPTCGVSQPHQPMTAGDPKMICRHCSFATCAKHRRPWHEGQTCDEFDMDPAQIERLEEEEATARLLSNEAMSICPKCGQGVTKTEGCDHMQCQCGTSWCYVCSCSWENIIRIGPTAHATFCTYHPNKVSLTRSQQEAARARIMGLVHGSKVSAQLAEARDAFRQRRREEMRPKVAAAAEARLEQARKEKQASGNGNATGEEAKEAFKRKRKVKLVPAREEGGKARRAW</sequence>
<keyword evidence="2" id="KW-0808">Transferase</keyword>
<feature type="region of interest" description="Disordered" evidence="8">
    <location>
        <begin position="102"/>
        <end position="135"/>
    </location>
</feature>
<dbReference type="Proteomes" id="UP000241462">
    <property type="component" value="Unassembled WGS sequence"/>
</dbReference>
<dbReference type="GO" id="GO:0043130">
    <property type="term" value="F:ubiquitin binding"/>
    <property type="evidence" value="ECO:0007669"/>
    <property type="project" value="TreeGrafter"/>
</dbReference>
<evidence type="ECO:0000256" key="6">
    <source>
        <dbReference type="ARBA" id="ARBA00022786"/>
    </source>
</evidence>
<keyword evidence="3" id="KW-0479">Metal-binding</keyword>
<feature type="region of interest" description="Disordered" evidence="8">
    <location>
        <begin position="289"/>
        <end position="317"/>
    </location>
</feature>
<dbReference type="GO" id="GO:0000151">
    <property type="term" value="C:ubiquitin ligase complex"/>
    <property type="evidence" value="ECO:0007669"/>
    <property type="project" value="TreeGrafter"/>
</dbReference>
<keyword evidence="11" id="KW-1185">Reference proteome</keyword>
<evidence type="ECO:0000313" key="11">
    <source>
        <dbReference type="Proteomes" id="UP000241462"/>
    </source>
</evidence>
<dbReference type="CDD" id="cd20336">
    <property type="entry name" value="Rcat_RBR"/>
    <property type="match status" value="1"/>
</dbReference>
<feature type="compositionally biased region" description="Basic and acidic residues" evidence="8">
    <location>
        <begin position="159"/>
        <end position="173"/>
    </location>
</feature>
<accession>A0A2T2ZWD2</accession>
<evidence type="ECO:0000313" key="10">
    <source>
        <dbReference type="EMBL" id="PSR78384.1"/>
    </source>
</evidence>
<reference evidence="10 11" key="1">
    <citation type="journal article" date="2018" name="Mycol. Prog.">
        <title>Coniella lustricola, a new species from submerged detritus.</title>
        <authorList>
            <person name="Raudabaugh D.B."/>
            <person name="Iturriaga T."/>
            <person name="Carver A."/>
            <person name="Mondo S."/>
            <person name="Pangilinan J."/>
            <person name="Lipzen A."/>
            <person name="He G."/>
            <person name="Amirebrahimi M."/>
            <person name="Grigoriev I.V."/>
            <person name="Miller A.N."/>
        </authorList>
    </citation>
    <scope>NUCLEOTIDE SEQUENCE [LARGE SCALE GENOMIC DNA]</scope>
    <source>
        <strain evidence="10 11">B22-T-1</strain>
    </source>
</reference>
<evidence type="ECO:0000256" key="2">
    <source>
        <dbReference type="ARBA" id="ARBA00022679"/>
    </source>
</evidence>
<dbReference type="InParanoid" id="A0A2T2ZWD2"/>
<dbReference type="Pfam" id="PF26200">
    <property type="entry name" value="Rcat_RNF216"/>
    <property type="match status" value="1"/>
</dbReference>
<feature type="compositionally biased region" description="Polar residues" evidence="8">
    <location>
        <begin position="294"/>
        <end position="306"/>
    </location>
</feature>
<dbReference type="CDD" id="cd20335">
    <property type="entry name" value="BRcat_RBR"/>
    <property type="match status" value="1"/>
</dbReference>
<evidence type="ECO:0000259" key="9">
    <source>
        <dbReference type="PROSITE" id="PS51873"/>
    </source>
</evidence>
<evidence type="ECO:0000256" key="3">
    <source>
        <dbReference type="ARBA" id="ARBA00022723"/>
    </source>
</evidence>
<evidence type="ECO:0000256" key="1">
    <source>
        <dbReference type="ARBA" id="ARBA00004906"/>
    </source>
</evidence>
<feature type="compositionally biased region" description="Basic and acidic residues" evidence="8">
    <location>
        <begin position="647"/>
        <end position="659"/>
    </location>
</feature>
<keyword evidence="7" id="KW-0862">Zinc</keyword>
<dbReference type="InterPro" id="IPR051628">
    <property type="entry name" value="LUBAC_E3_Ligases"/>
</dbReference>
<feature type="domain" description="RING-type" evidence="9">
    <location>
        <begin position="320"/>
        <end position="556"/>
    </location>
</feature>
<dbReference type="STRING" id="2025994.A0A2T2ZWD2"/>
<gene>
    <name evidence="10" type="ORF">BD289DRAFT_486068</name>
</gene>
<evidence type="ECO:0000256" key="7">
    <source>
        <dbReference type="ARBA" id="ARBA00022833"/>
    </source>
</evidence>
<dbReference type="SMART" id="SM00647">
    <property type="entry name" value="IBR"/>
    <property type="match status" value="2"/>
</dbReference>
<dbReference type="Pfam" id="PF01485">
    <property type="entry name" value="IBR"/>
    <property type="match status" value="1"/>
</dbReference>
<feature type="compositionally biased region" description="Basic and acidic residues" evidence="8">
    <location>
        <begin position="611"/>
        <end position="621"/>
    </location>
</feature>
<dbReference type="Gene3D" id="1.20.120.1750">
    <property type="match status" value="1"/>
</dbReference>
<proteinExistence type="predicted"/>
<dbReference type="EMBL" id="KZ678610">
    <property type="protein sequence ID" value="PSR78384.1"/>
    <property type="molecule type" value="Genomic_DNA"/>
</dbReference>
<name>A0A2T2ZWD2_9PEZI</name>
<dbReference type="GO" id="GO:0043161">
    <property type="term" value="P:proteasome-mediated ubiquitin-dependent protein catabolic process"/>
    <property type="evidence" value="ECO:0007669"/>
    <property type="project" value="TreeGrafter"/>
</dbReference>
<dbReference type="GO" id="GO:0004842">
    <property type="term" value="F:ubiquitin-protein transferase activity"/>
    <property type="evidence" value="ECO:0007669"/>
    <property type="project" value="TreeGrafter"/>
</dbReference>
<evidence type="ECO:0000256" key="8">
    <source>
        <dbReference type="SAM" id="MobiDB-lite"/>
    </source>
</evidence>
<dbReference type="InterPro" id="IPR044066">
    <property type="entry name" value="TRIAD_supradom"/>
</dbReference>
<keyword evidence="4" id="KW-0677">Repeat</keyword>
<dbReference type="AlphaFoldDB" id="A0A2T2ZWD2"/>
<dbReference type="SUPFAM" id="SSF57850">
    <property type="entry name" value="RING/U-box"/>
    <property type="match status" value="3"/>
</dbReference>
<feature type="region of interest" description="Disordered" evidence="8">
    <location>
        <begin position="611"/>
        <end position="659"/>
    </location>
</feature>
<dbReference type="PROSITE" id="PS51873">
    <property type="entry name" value="TRIAD"/>
    <property type="match status" value="1"/>
</dbReference>
<feature type="compositionally biased region" description="Basic and acidic residues" evidence="8">
    <location>
        <begin position="109"/>
        <end position="130"/>
    </location>
</feature>
<comment type="pathway">
    <text evidence="1">Protein modification; protein ubiquitination.</text>
</comment>
<dbReference type="OrthoDB" id="1431934at2759"/>
<evidence type="ECO:0000256" key="4">
    <source>
        <dbReference type="ARBA" id="ARBA00022737"/>
    </source>
</evidence>